<evidence type="ECO:0000313" key="1">
    <source>
        <dbReference type="EMBL" id="KAJ2995798.1"/>
    </source>
</evidence>
<proteinExistence type="predicted"/>
<organism evidence="1 2">
    <name type="scientific">Xylaria curta</name>
    <dbReference type="NCBI Taxonomy" id="42375"/>
    <lineage>
        <taxon>Eukaryota</taxon>
        <taxon>Fungi</taxon>
        <taxon>Dikarya</taxon>
        <taxon>Ascomycota</taxon>
        <taxon>Pezizomycotina</taxon>
        <taxon>Sordariomycetes</taxon>
        <taxon>Xylariomycetidae</taxon>
        <taxon>Xylariales</taxon>
        <taxon>Xylariaceae</taxon>
        <taxon>Xylaria</taxon>
    </lineage>
</organism>
<comment type="caution">
    <text evidence="1">The sequence shown here is derived from an EMBL/GenBank/DDBJ whole genome shotgun (WGS) entry which is preliminary data.</text>
</comment>
<keyword evidence="2" id="KW-1185">Reference proteome</keyword>
<dbReference type="EMBL" id="JAPDGR010000120">
    <property type="protein sequence ID" value="KAJ2995798.1"/>
    <property type="molecule type" value="Genomic_DNA"/>
</dbReference>
<dbReference type="Proteomes" id="UP001143856">
    <property type="component" value="Unassembled WGS sequence"/>
</dbReference>
<name>A0ACC1PML5_9PEZI</name>
<sequence length="302" mass="33974">MEGELPFSAPNGGKPGITWYKVVGDLETSSSPPLVALHGGPGAGHEYLASLTDLVELRGIPVIFYDQVGCGRSTHFRERMGDDSFWTFDLFIAELDQLIDHLKIRQKGFYLLGQSWGGMLAAVYAARQPEGLLKLVIAGGPASFPLFVECGKQQRAQLPQEVRDVLDQGDRDGDYDSPEYEAASAVFYSRHVCRISMPDEVKKAFFHLKDDPTAYITMQGPSEIVVTGNLKDWDGTEDAKKIKVDTLLLNGRYDEAGELCVEPWFRFIPKIKWVVLENSSHMTHWEERERFMELTGTFLTKY</sequence>
<evidence type="ECO:0000313" key="2">
    <source>
        <dbReference type="Proteomes" id="UP001143856"/>
    </source>
</evidence>
<protein>
    <submittedName>
        <fullName evidence="1">Uncharacterized protein</fullName>
    </submittedName>
</protein>
<accession>A0ACC1PML5</accession>
<reference evidence="1" key="1">
    <citation type="submission" date="2022-10" db="EMBL/GenBank/DDBJ databases">
        <title>Genome Sequence of Xylaria curta.</title>
        <authorList>
            <person name="Buettner E."/>
        </authorList>
    </citation>
    <scope>NUCLEOTIDE SEQUENCE</scope>
    <source>
        <strain evidence="1">Babe10</strain>
    </source>
</reference>
<gene>
    <name evidence="1" type="ORF">NUW58_g1166</name>
</gene>